<dbReference type="EMBL" id="CP036280">
    <property type="protein sequence ID" value="QDU71427.1"/>
    <property type="molecule type" value="Genomic_DNA"/>
</dbReference>
<reference evidence="2 3" key="1">
    <citation type="submission" date="2019-02" db="EMBL/GenBank/DDBJ databases">
        <title>Deep-cultivation of Planctomycetes and their phenomic and genomic characterization uncovers novel biology.</title>
        <authorList>
            <person name="Wiegand S."/>
            <person name="Jogler M."/>
            <person name="Boedeker C."/>
            <person name="Pinto D."/>
            <person name="Vollmers J."/>
            <person name="Rivas-Marin E."/>
            <person name="Kohn T."/>
            <person name="Peeters S.H."/>
            <person name="Heuer A."/>
            <person name="Rast P."/>
            <person name="Oberbeckmann S."/>
            <person name="Bunk B."/>
            <person name="Jeske O."/>
            <person name="Meyerdierks A."/>
            <person name="Storesund J.E."/>
            <person name="Kallscheuer N."/>
            <person name="Luecker S."/>
            <person name="Lage O.M."/>
            <person name="Pohl T."/>
            <person name="Merkel B.J."/>
            <person name="Hornburger P."/>
            <person name="Mueller R.-W."/>
            <person name="Bruemmer F."/>
            <person name="Labrenz M."/>
            <person name="Spormann A.M."/>
            <person name="Op den Camp H."/>
            <person name="Overmann J."/>
            <person name="Amann R."/>
            <person name="Jetten M.S.M."/>
            <person name="Mascher T."/>
            <person name="Medema M.H."/>
            <person name="Devos D.P."/>
            <person name="Kaster A.-K."/>
            <person name="Ovreas L."/>
            <person name="Rohde M."/>
            <person name="Galperin M.Y."/>
            <person name="Jogler C."/>
        </authorList>
    </citation>
    <scope>NUCLEOTIDE SEQUENCE [LARGE SCALE GENOMIC DNA]</scope>
    <source>
        <strain evidence="2 3">Pan265</strain>
    </source>
</reference>
<gene>
    <name evidence="2" type="ORF">Pan265_12770</name>
</gene>
<organism evidence="2 3">
    <name type="scientific">Mucisphaera calidilacus</name>
    <dbReference type="NCBI Taxonomy" id="2527982"/>
    <lineage>
        <taxon>Bacteria</taxon>
        <taxon>Pseudomonadati</taxon>
        <taxon>Planctomycetota</taxon>
        <taxon>Phycisphaerae</taxon>
        <taxon>Phycisphaerales</taxon>
        <taxon>Phycisphaeraceae</taxon>
        <taxon>Mucisphaera</taxon>
    </lineage>
</organism>
<keyword evidence="1" id="KW-0812">Transmembrane</keyword>
<keyword evidence="1" id="KW-1133">Transmembrane helix</keyword>
<dbReference type="OrthoDB" id="257182at2"/>
<dbReference type="Proteomes" id="UP000320386">
    <property type="component" value="Chromosome"/>
</dbReference>
<dbReference type="InterPro" id="IPR045584">
    <property type="entry name" value="Pilin-like"/>
</dbReference>
<dbReference type="InterPro" id="IPR012902">
    <property type="entry name" value="N_methyl_site"/>
</dbReference>
<name>A0A518BWS6_9BACT</name>
<evidence type="ECO:0000256" key="1">
    <source>
        <dbReference type="SAM" id="Phobius"/>
    </source>
</evidence>
<evidence type="ECO:0000313" key="3">
    <source>
        <dbReference type="Proteomes" id="UP000320386"/>
    </source>
</evidence>
<dbReference type="PANTHER" id="PTHR30093">
    <property type="entry name" value="GENERAL SECRETION PATHWAY PROTEIN G"/>
    <property type="match status" value="1"/>
</dbReference>
<proteinExistence type="predicted"/>
<sequence>MRAPNALRPLGFTLIELLVVISIIALLIGILLPALGAARETARSLSCMSLVRQYGMANQVYAVENNEYHVPIQNLGYKDRTPPQPLYAQNDEWFLNGEYLSLVGKQDAAGNFDSFNDPSLLCPSAETAVEQQDIQFSYGMVMDGAATYGLSLGYGGPSDTQRPKASVHTQRVMSSPSKGMMMMDGLDWHLEGYQALGVGTKANPEPYEQYGEDAYSTGSGGVMGGGGVVAYRHKDSVSVAFFDGHGESRSSSELYREGHVGGNTYNESNEADVFMYDVWLSHYSDPNWWIPESSSFPDIYPAKP</sequence>
<protein>
    <recommendedName>
        <fullName evidence="4">Prepilin-type N-terminal cleavage/methylation domain-containing protein</fullName>
    </recommendedName>
</protein>
<dbReference type="Pfam" id="PF07963">
    <property type="entry name" value="N_methyl"/>
    <property type="match status" value="1"/>
</dbReference>
<dbReference type="Gene3D" id="3.30.700.10">
    <property type="entry name" value="Glycoprotein, Type 4 Pilin"/>
    <property type="match status" value="1"/>
</dbReference>
<dbReference type="SUPFAM" id="SSF54523">
    <property type="entry name" value="Pili subunits"/>
    <property type="match status" value="1"/>
</dbReference>
<evidence type="ECO:0008006" key="4">
    <source>
        <dbReference type="Google" id="ProtNLM"/>
    </source>
</evidence>
<dbReference type="AlphaFoldDB" id="A0A518BWS6"/>
<keyword evidence="1" id="KW-0472">Membrane</keyword>
<dbReference type="RefSeq" id="WP_145445575.1">
    <property type="nucleotide sequence ID" value="NZ_CP036280.1"/>
</dbReference>
<accession>A0A518BWS6</accession>
<evidence type="ECO:0000313" key="2">
    <source>
        <dbReference type="EMBL" id="QDU71427.1"/>
    </source>
</evidence>
<feature type="transmembrane region" description="Helical" evidence="1">
    <location>
        <begin position="12"/>
        <end position="35"/>
    </location>
</feature>
<keyword evidence="3" id="KW-1185">Reference proteome</keyword>
<dbReference type="KEGG" id="mcad:Pan265_12770"/>
<dbReference type="NCBIfam" id="TIGR02532">
    <property type="entry name" value="IV_pilin_GFxxxE"/>
    <property type="match status" value="1"/>
</dbReference>
<dbReference type="PANTHER" id="PTHR30093:SF2">
    <property type="entry name" value="TYPE II SECRETION SYSTEM PROTEIN H"/>
    <property type="match status" value="1"/>
</dbReference>